<dbReference type="GO" id="GO:0016020">
    <property type="term" value="C:membrane"/>
    <property type="evidence" value="ECO:0007669"/>
    <property type="project" value="InterPro"/>
</dbReference>
<dbReference type="InterPro" id="IPR036734">
    <property type="entry name" value="Neur_chan_lig-bd_sf"/>
</dbReference>
<dbReference type="AlphaFoldDB" id="A0AAN8WCV5"/>
<organism evidence="2 3">
    <name type="scientific">Halocaridina rubra</name>
    <name type="common">Hawaiian red shrimp</name>
    <dbReference type="NCBI Taxonomy" id="373956"/>
    <lineage>
        <taxon>Eukaryota</taxon>
        <taxon>Metazoa</taxon>
        <taxon>Ecdysozoa</taxon>
        <taxon>Arthropoda</taxon>
        <taxon>Crustacea</taxon>
        <taxon>Multicrustacea</taxon>
        <taxon>Malacostraca</taxon>
        <taxon>Eumalacostraca</taxon>
        <taxon>Eucarida</taxon>
        <taxon>Decapoda</taxon>
        <taxon>Pleocyemata</taxon>
        <taxon>Caridea</taxon>
        <taxon>Atyoidea</taxon>
        <taxon>Atyidae</taxon>
        <taxon>Halocaridina</taxon>
    </lineage>
</organism>
<evidence type="ECO:0000313" key="2">
    <source>
        <dbReference type="EMBL" id="KAK7021744.1"/>
    </source>
</evidence>
<dbReference type="SUPFAM" id="SSF63712">
    <property type="entry name" value="Nicotinic receptor ligand binding domain-like"/>
    <property type="match status" value="1"/>
</dbReference>
<name>A0AAN8WCV5_HALRR</name>
<reference evidence="2 3" key="1">
    <citation type="submission" date="2023-11" db="EMBL/GenBank/DDBJ databases">
        <title>Halocaridina rubra genome assembly.</title>
        <authorList>
            <person name="Smith C."/>
        </authorList>
    </citation>
    <scope>NUCLEOTIDE SEQUENCE [LARGE SCALE GENOMIC DNA]</scope>
    <source>
        <strain evidence="2">EP-1</strain>
        <tissue evidence="2">Whole</tissue>
    </source>
</reference>
<keyword evidence="3" id="KW-1185">Reference proteome</keyword>
<dbReference type="GO" id="GO:0005230">
    <property type="term" value="F:extracellular ligand-gated monoatomic ion channel activity"/>
    <property type="evidence" value="ECO:0007669"/>
    <property type="project" value="InterPro"/>
</dbReference>
<dbReference type="Proteomes" id="UP001381693">
    <property type="component" value="Unassembled WGS sequence"/>
</dbReference>
<keyword evidence="1" id="KW-0732">Signal</keyword>
<feature type="chain" id="PRO_5042954494" description="Neurotransmitter-gated ion-channel ligand-binding domain-containing protein" evidence="1">
    <location>
        <begin position="27"/>
        <end position="69"/>
    </location>
</feature>
<proteinExistence type="predicted"/>
<evidence type="ECO:0000256" key="1">
    <source>
        <dbReference type="SAM" id="SignalP"/>
    </source>
</evidence>
<feature type="non-terminal residue" evidence="2">
    <location>
        <position position="69"/>
    </location>
</feature>
<dbReference type="EMBL" id="JAXCGZ010022886">
    <property type="protein sequence ID" value="KAK7021744.1"/>
    <property type="molecule type" value="Genomic_DNA"/>
</dbReference>
<feature type="signal peptide" evidence="1">
    <location>
        <begin position="1"/>
        <end position="26"/>
    </location>
</feature>
<evidence type="ECO:0000313" key="3">
    <source>
        <dbReference type="Proteomes" id="UP001381693"/>
    </source>
</evidence>
<dbReference type="Gene3D" id="2.70.170.10">
    <property type="entry name" value="Neurotransmitter-gated ion-channel ligand-binding domain"/>
    <property type="match status" value="1"/>
</dbReference>
<accession>A0AAN8WCV5</accession>
<gene>
    <name evidence="2" type="ORF">SK128_010264</name>
</gene>
<comment type="caution">
    <text evidence="2">The sequence shown here is derived from an EMBL/GenBank/DDBJ whole genome shotgun (WGS) entry which is preliminary data.</text>
</comment>
<sequence>MFWVETPGKFHILLSVAFLYMKDISADEQEYRLTRYLMANYDPSVRPARNSSEALSVVFGLSLHSIIDV</sequence>
<protein>
    <recommendedName>
        <fullName evidence="4">Neurotransmitter-gated ion-channel ligand-binding domain-containing protein</fullName>
    </recommendedName>
</protein>
<evidence type="ECO:0008006" key="4">
    <source>
        <dbReference type="Google" id="ProtNLM"/>
    </source>
</evidence>